<dbReference type="Gene3D" id="3.40.50.880">
    <property type="match status" value="1"/>
</dbReference>
<name>A0A1Z3M077_BREDI</name>
<feature type="active site" description="Proton donor/acceptor" evidence="7">
    <location>
        <position position="345"/>
    </location>
</feature>
<reference evidence="11 12" key="1">
    <citation type="submission" date="2017-06" db="EMBL/GenBank/DDBJ databases">
        <title>Biodegradation of gentamicin by bacterial consortia AMQD4 in synthetic medium and raw gentamicin sewage.</title>
        <authorList>
            <person name="Chang H."/>
            <person name="Feng Y."/>
            <person name="Li Z."/>
            <person name="Xue J."/>
            <person name="Cheng D."/>
        </authorList>
    </citation>
    <scope>NUCLEOTIDE SEQUENCE [LARGE SCALE GENOMIC DNA]</scope>
    <source>
        <strain evidence="11 12">BZC3</strain>
    </source>
</reference>
<evidence type="ECO:0000256" key="9">
    <source>
        <dbReference type="SAM" id="SignalP"/>
    </source>
</evidence>
<keyword evidence="6" id="KW-0482">Metalloprotease</keyword>
<dbReference type="SUPFAM" id="SSF52317">
    <property type="entry name" value="Class I glutamine amidotransferase-like"/>
    <property type="match status" value="1"/>
</dbReference>
<evidence type="ECO:0000256" key="5">
    <source>
        <dbReference type="ARBA" id="ARBA00022833"/>
    </source>
</evidence>
<feature type="signal peptide" evidence="9">
    <location>
        <begin position="1"/>
        <end position="38"/>
    </location>
</feature>
<feature type="chain" id="PRO_5044507308" evidence="9">
    <location>
        <begin position="39"/>
        <end position="870"/>
    </location>
</feature>
<evidence type="ECO:0000256" key="3">
    <source>
        <dbReference type="ARBA" id="ARBA00022670"/>
    </source>
</evidence>
<reference evidence="11 12" key="2">
    <citation type="submission" date="2017-06" db="EMBL/GenBank/DDBJ databases">
        <authorList>
            <person name="Kim H.J."/>
            <person name="Triplett B.A."/>
        </authorList>
    </citation>
    <scope>NUCLEOTIDE SEQUENCE [LARGE SCALE GENOMIC DNA]</scope>
    <source>
        <strain evidence="11 12">BZC3</strain>
    </source>
</reference>
<sequence length="870" mass="93571">MNARAAPSLFTRRKLAAGAALAVLFSATALSVPTPAVAQSAYFFPQAAAGDFDPAIPTPEAFLGYPIGTHYTRHDRIVDYLRELARLSDRVTVEEIGRSYEERPLLSVVITSGANQGRIDQIQRAHIAAGDPGGPAATADAPVVVGLFYSVHGNETSSGEAALLTAYYLAAGRSPEVLDWLDKAVVVIDPAQNPDGRDRAANWHNAWKNQPAVSDPQDKEHVEAWPAGRTNHYFTDLNRDWLAVTQKETRAKLEAFHRWRPHIQIDFHEMGAGSTYYFEPSPASMESPLLPRASYEWNVTLAKYHAQALDSLGSLYYTREVFDNFSPVYGSTYPDFHGGVGVTVEQASSRGLVQDTANGPLTFPFTVRNQTNVGLATIRGAVTERAGLQTFQRDFFRSAVEQGRRHSSQAFVFGDAGDPGLTRQTLDLLLAHHIQVHPLTERVTQNGRAYEPGSAYVVPSAQPQFRLVHSIFDRTPPTKGSVYGSTSYSVALAYGLKSDGLRRLPAHGSAVTEAPVATGGVSGPQDAYAYVVDWRDLNAPRVLAALLRQDVRVRSAFEPLAARTAAGDSAFGRGSLVVTTAGQPLDAAALRAAVDTAAREAGVVAHAVSTGQSVAGVDLGSDNVKVVRAPRIALVMGEGVNATEIGATWFALSERLNYPATRLDPSQLGRVPLGDYDSIVLSGGRYDNLSQPTVDALKAWVRAGGSLVVFGSAARWAAANGLAPQAASEDEKKTEVERRDYADRSAIQGEQRTAGNALSADVDISHPLAFGLSRRDLFVNKETDVVLAPVSDPFANVVRIEASPQINGYLPEALRARAAGSVWAQVNPIGAGNVVLFADDPAHRKYWLGTERLLINALFLSNHLGGSGRR</sequence>
<protein>
    <submittedName>
        <fullName evidence="11">Peptidase M14</fullName>
    </submittedName>
</protein>
<dbReference type="PANTHER" id="PTHR11705:SF143">
    <property type="entry name" value="SLL0236 PROTEIN"/>
    <property type="match status" value="1"/>
</dbReference>
<feature type="region of interest" description="Disordered" evidence="8">
    <location>
        <begin position="724"/>
        <end position="748"/>
    </location>
</feature>
<keyword evidence="5" id="KW-0862">Zinc</keyword>
<dbReference type="RefSeq" id="WP_088411344.1">
    <property type="nucleotide sequence ID" value="NZ_CP021995.1"/>
</dbReference>
<evidence type="ECO:0000313" key="11">
    <source>
        <dbReference type="EMBL" id="ASD27776.1"/>
    </source>
</evidence>
<dbReference type="AlphaFoldDB" id="A0A1Z3M077"/>
<dbReference type="STRING" id="293.GCA_000988015_01676"/>
<comment type="similarity">
    <text evidence="2 7">Belongs to the peptidase M14 family.</text>
</comment>
<dbReference type="GO" id="GO:0006508">
    <property type="term" value="P:proteolysis"/>
    <property type="evidence" value="ECO:0007669"/>
    <property type="project" value="UniProtKB-KW"/>
</dbReference>
<evidence type="ECO:0000256" key="4">
    <source>
        <dbReference type="ARBA" id="ARBA00022801"/>
    </source>
</evidence>
<dbReference type="PANTHER" id="PTHR11705">
    <property type="entry name" value="PROTEASE FAMILY M14 CARBOXYPEPTIDASE A,B"/>
    <property type="match status" value="1"/>
</dbReference>
<evidence type="ECO:0000256" key="6">
    <source>
        <dbReference type="ARBA" id="ARBA00023049"/>
    </source>
</evidence>
<dbReference type="Pfam" id="PF00246">
    <property type="entry name" value="Peptidase_M14"/>
    <property type="match status" value="1"/>
</dbReference>
<dbReference type="Gene3D" id="3.40.630.10">
    <property type="entry name" value="Zn peptidases"/>
    <property type="match status" value="1"/>
</dbReference>
<accession>A0A1Z3M077</accession>
<organism evidence="11 12">
    <name type="scientific">Brevundimonas diminuta</name>
    <name type="common">Pseudomonas diminuta</name>
    <dbReference type="NCBI Taxonomy" id="293"/>
    <lineage>
        <taxon>Bacteria</taxon>
        <taxon>Pseudomonadati</taxon>
        <taxon>Pseudomonadota</taxon>
        <taxon>Alphaproteobacteria</taxon>
        <taxon>Caulobacterales</taxon>
        <taxon>Caulobacteraceae</taxon>
        <taxon>Brevundimonas</taxon>
    </lineage>
</organism>
<evidence type="ECO:0000256" key="1">
    <source>
        <dbReference type="ARBA" id="ARBA00001947"/>
    </source>
</evidence>
<keyword evidence="9" id="KW-0732">Signal</keyword>
<dbReference type="EMBL" id="CP021995">
    <property type="protein sequence ID" value="ASD27776.1"/>
    <property type="molecule type" value="Genomic_DNA"/>
</dbReference>
<evidence type="ECO:0000256" key="8">
    <source>
        <dbReference type="SAM" id="MobiDB-lite"/>
    </source>
</evidence>
<keyword evidence="4" id="KW-0378">Hydrolase</keyword>
<dbReference type="PROSITE" id="PS52035">
    <property type="entry name" value="PEPTIDASE_M14"/>
    <property type="match status" value="1"/>
</dbReference>
<dbReference type="SMART" id="SM00631">
    <property type="entry name" value="Zn_pept"/>
    <property type="match status" value="1"/>
</dbReference>
<dbReference type="InterPro" id="IPR000834">
    <property type="entry name" value="Peptidase_M14"/>
</dbReference>
<evidence type="ECO:0000259" key="10">
    <source>
        <dbReference type="PROSITE" id="PS52035"/>
    </source>
</evidence>
<evidence type="ECO:0000313" key="12">
    <source>
        <dbReference type="Proteomes" id="UP000197024"/>
    </source>
</evidence>
<feature type="domain" description="Peptidase M14" evidence="10">
    <location>
        <begin position="70"/>
        <end position="367"/>
    </location>
</feature>
<dbReference type="InterPro" id="IPR029062">
    <property type="entry name" value="Class_I_gatase-like"/>
</dbReference>
<dbReference type="Proteomes" id="UP000197024">
    <property type="component" value="Chromosome"/>
</dbReference>
<evidence type="ECO:0000256" key="7">
    <source>
        <dbReference type="PROSITE-ProRule" id="PRU01379"/>
    </source>
</evidence>
<dbReference type="GO" id="GO:0008270">
    <property type="term" value="F:zinc ion binding"/>
    <property type="evidence" value="ECO:0007669"/>
    <property type="project" value="InterPro"/>
</dbReference>
<dbReference type="SUPFAM" id="SSF53187">
    <property type="entry name" value="Zn-dependent exopeptidases"/>
    <property type="match status" value="1"/>
</dbReference>
<proteinExistence type="inferred from homology"/>
<keyword evidence="3" id="KW-0645">Protease</keyword>
<dbReference type="GO" id="GO:0004181">
    <property type="term" value="F:metallocarboxypeptidase activity"/>
    <property type="evidence" value="ECO:0007669"/>
    <property type="project" value="InterPro"/>
</dbReference>
<gene>
    <name evidence="11" type="ORF">CD943_13300</name>
</gene>
<evidence type="ECO:0000256" key="2">
    <source>
        <dbReference type="ARBA" id="ARBA00005988"/>
    </source>
</evidence>
<dbReference type="GO" id="GO:0005615">
    <property type="term" value="C:extracellular space"/>
    <property type="evidence" value="ECO:0007669"/>
    <property type="project" value="TreeGrafter"/>
</dbReference>
<feature type="compositionally biased region" description="Basic and acidic residues" evidence="8">
    <location>
        <begin position="729"/>
        <end position="743"/>
    </location>
</feature>
<comment type="cofactor">
    <cofactor evidence="1">
        <name>Zn(2+)</name>
        <dbReference type="ChEBI" id="CHEBI:29105"/>
    </cofactor>
</comment>